<dbReference type="RefSeq" id="XP_033764900.1">
    <property type="nucleotide sequence ID" value="XM_033909009.1"/>
</dbReference>
<sequence length="144" mass="16521">MVPKKDTAEISGRDIWANVWSGVSSLLDFFAVLENLGVVNDKLYVSGILRKIWLCYSCVSVIKCVWKLIKLCKVKFKIDQRLNGQGNGLIKDKLVNFKKKYNDQIRHITAALLQDLSYLMVLIYPGTRLFKRLSNIITLCRIIV</sequence>
<dbReference type="KEGG" id="spao:SPAR_C00130"/>
<name>A0A8B8UM77_SACPA</name>
<reference evidence="1" key="3">
    <citation type="submission" date="2025-07" db="EMBL/GenBank/DDBJ databases">
        <authorList>
            <consortium name="NCBI Genome Project"/>
        </authorList>
    </citation>
    <scope>NUCLEOTIDE SEQUENCE</scope>
    <source>
        <strain evidence="1">CBS432</strain>
    </source>
</reference>
<dbReference type="VEuPathDB" id="FungiDB:SPAR_C00130"/>
<proteinExistence type="predicted"/>
<reference evidence="1" key="2">
    <citation type="submission" date="2020-01" db="EMBL/GenBank/DDBJ databases">
        <title>Population-level Yeast Reference Genomes.</title>
        <authorList>
            <person name="Yue J.-X."/>
        </authorList>
    </citation>
    <scope>NUCLEOTIDE SEQUENCE</scope>
    <source>
        <strain evidence="1">CBS432</strain>
    </source>
</reference>
<gene>
    <name evidence="1" type="primary">PEX34</name>
    <name evidence="1" type="ORF">SPAR_C00130</name>
</gene>
<protein>
    <submittedName>
        <fullName evidence="1">Pex34p</fullName>
    </submittedName>
</protein>
<accession>A0A8B8UM77</accession>
<reference evidence="1" key="1">
    <citation type="journal article" date="2017" name="Nat. Genet.">
        <title>Contrasting evolutionary genome dynamics between domesticated and wild yeasts.</title>
        <authorList>
            <person name="Yue J.X."/>
            <person name="Li J."/>
            <person name="Aigrain L."/>
            <person name="Hallin J."/>
            <person name="Persson K."/>
            <person name="Oliver K."/>
            <person name="Bergstrom A."/>
            <person name="Coupland P."/>
            <person name="Warringer J."/>
            <person name="Lagomarsino M.C."/>
            <person name="Fischer G."/>
            <person name="Durbin R."/>
            <person name="Liti G."/>
        </authorList>
    </citation>
    <scope>NUCLEOTIDE SEQUENCE</scope>
    <source>
        <strain evidence="1">CBS432</strain>
    </source>
</reference>
<organism evidence="1">
    <name type="scientific">Saccharomyces paradoxus</name>
    <name type="common">Yeast</name>
    <name type="synonym">Saccharomyces douglasii</name>
    <dbReference type="NCBI Taxonomy" id="27291"/>
    <lineage>
        <taxon>Eukaryota</taxon>
        <taxon>Fungi</taxon>
        <taxon>Dikarya</taxon>
        <taxon>Ascomycota</taxon>
        <taxon>Saccharomycotina</taxon>
        <taxon>Saccharomycetes</taxon>
        <taxon>Saccharomycetales</taxon>
        <taxon>Saccharomycetaceae</taxon>
        <taxon>Saccharomyces</taxon>
    </lineage>
</organism>
<dbReference type="GeneID" id="54629104"/>
<dbReference type="OrthoDB" id="4038995at2759"/>
<dbReference type="AlphaFoldDB" id="A0A8B8UM77"/>
<evidence type="ECO:0000313" key="1">
    <source>
        <dbReference type="RefSeq" id="XP_033764900.1"/>
    </source>
</evidence>
<reference evidence="1" key="4">
    <citation type="submission" date="2025-08" db="UniProtKB">
        <authorList>
            <consortium name="RefSeq"/>
        </authorList>
    </citation>
    <scope>IDENTIFICATION</scope>
    <source>
        <strain evidence="1">CBS432</strain>
    </source>
</reference>